<sequence>KWLVPSTEIFWIQLRSGSYNLLIGFSLCKK</sequence>
<keyword evidence="2" id="KW-1185">Reference proteome</keyword>
<evidence type="ECO:0000313" key="2">
    <source>
        <dbReference type="Proteomes" id="UP001562425"/>
    </source>
</evidence>
<gene>
    <name evidence="1" type="ORF">pipiens_007368</name>
</gene>
<proteinExistence type="predicted"/>
<dbReference type="AlphaFoldDB" id="A0ABD1DL85"/>
<dbReference type="EMBL" id="JBEHCU010005225">
    <property type="protein sequence ID" value="KAL1400509.1"/>
    <property type="molecule type" value="Genomic_DNA"/>
</dbReference>
<evidence type="ECO:0000313" key="1">
    <source>
        <dbReference type="EMBL" id="KAL1400509.1"/>
    </source>
</evidence>
<feature type="non-terminal residue" evidence="1">
    <location>
        <position position="1"/>
    </location>
</feature>
<dbReference type="Proteomes" id="UP001562425">
    <property type="component" value="Unassembled WGS sequence"/>
</dbReference>
<reference evidence="1 2" key="1">
    <citation type="submission" date="2024-05" db="EMBL/GenBank/DDBJ databases">
        <title>Culex pipiens pipiens assembly and annotation.</title>
        <authorList>
            <person name="Alout H."/>
            <person name="Durand T."/>
        </authorList>
    </citation>
    <scope>NUCLEOTIDE SEQUENCE [LARGE SCALE GENOMIC DNA]</scope>
    <source>
        <strain evidence="1">HA-2024</strain>
        <tissue evidence="1">Whole body</tissue>
    </source>
</reference>
<organism evidence="1 2">
    <name type="scientific">Culex pipiens pipiens</name>
    <name type="common">Northern house mosquito</name>
    <dbReference type="NCBI Taxonomy" id="38569"/>
    <lineage>
        <taxon>Eukaryota</taxon>
        <taxon>Metazoa</taxon>
        <taxon>Ecdysozoa</taxon>
        <taxon>Arthropoda</taxon>
        <taxon>Hexapoda</taxon>
        <taxon>Insecta</taxon>
        <taxon>Pterygota</taxon>
        <taxon>Neoptera</taxon>
        <taxon>Endopterygota</taxon>
        <taxon>Diptera</taxon>
        <taxon>Nematocera</taxon>
        <taxon>Culicoidea</taxon>
        <taxon>Culicidae</taxon>
        <taxon>Culicinae</taxon>
        <taxon>Culicini</taxon>
        <taxon>Culex</taxon>
        <taxon>Culex</taxon>
    </lineage>
</organism>
<protein>
    <submittedName>
        <fullName evidence="1">Uncharacterized protein</fullName>
    </submittedName>
</protein>
<comment type="caution">
    <text evidence="1">The sequence shown here is derived from an EMBL/GenBank/DDBJ whole genome shotgun (WGS) entry which is preliminary data.</text>
</comment>
<name>A0ABD1DL85_CULPP</name>
<accession>A0ABD1DL85</accession>